<feature type="signal peptide" evidence="2">
    <location>
        <begin position="1"/>
        <end position="26"/>
    </location>
</feature>
<proteinExistence type="predicted"/>
<feature type="region of interest" description="Disordered" evidence="1">
    <location>
        <begin position="65"/>
        <end position="91"/>
    </location>
</feature>
<gene>
    <name evidence="3" type="ORF">APAL1065_LOCUS22597</name>
</gene>
<keyword evidence="2" id="KW-0732">Signal</keyword>
<evidence type="ECO:0000256" key="2">
    <source>
        <dbReference type="SAM" id="SignalP"/>
    </source>
</evidence>
<evidence type="ECO:0008006" key="4">
    <source>
        <dbReference type="Google" id="ProtNLM"/>
    </source>
</evidence>
<dbReference type="EMBL" id="HBHT01033587">
    <property type="protein sequence ID" value="CAD9986216.1"/>
    <property type="molecule type" value="Transcribed_RNA"/>
</dbReference>
<name>A0A7S3DVR7_9STRA</name>
<evidence type="ECO:0000256" key="1">
    <source>
        <dbReference type="SAM" id="MobiDB-lite"/>
    </source>
</evidence>
<feature type="chain" id="PRO_5030792547" description="Transmembrane protein" evidence="2">
    <location>
        <begin position="27"/>
        <end position="162"/>
    </location>
</feature>
<accession>A0A7S3DVR7</accession>
<sequence>MMPSCSFLFKAWLLAAAAQSLPSVYAFHRTTSAVCIQPRNKLFRPTAFSFRHEIPVVKPTAMYSKIPESSDEEDDGWGAPSSLDDNSEMKYRSASSFIAEEEAQAQQRRQSVPQLRPSNASLEEERDLFIPIFTAVSLAGLFGAYGYEMIRLYLRGELYLPF</sequence>
<dbReference type="AlphaFoldDB" id="A0A7S3DVR7"/>
<reference evidence="3" key="1">
    <citation type="submission" date="2021-01" db="EMBL/GenBank/DDBJ databases">
        <authorList>
            <person name="Corre E."/>
            <person name="Pelletier E."/>
            <person name="Niang G."/>
            <person name="Scheremetjew M."/>
            <person name="Finn R."/>
            <person name="Kale V."/>
            <person name="Holt S."/>
            <person name="Cochrane G."/>
            <person name="Meng A."/>
            <person name="Brown T."/>
            <person name="Cohen L."/>
        </authorList>
    </citation>
    <scope>NUCLEOTIDE SEQUENCE</scope>
    <source>
        <strain evidence="3">CCMP125</strain>
    </source>
</reference>
<evidence type="ECO:0000313" key="3">
    <source>
        <dbReference type="EMBL" id="CAD9986216.1"/>
    </source>
</evidence>
<protein>
    <recommendedName>
        <fullName evidence="4">Transmembrane protein</fullName>
    </recommendedName>
</protein>
<organism evidence="3">
    <name type="scientific">Entomoneis paludosa</name>
    <dbReference type="NCBI Taxonomy" id="265537"/>
    <lineage>
        <taxon>Eukaryota</taxon>
        <taxon>Sar</taxon>
        <taxon>Stramenopiles</taxon>
        <taxon>Ochrophyta</taxon>
        <taxon>Bacillariophyta</taxon>
        <taxon>Bacillariophyceae</taxon>
        <taxon>Bacillariophycidae</taxon>
        <taxon>Entomoneidaceae</taxon>
        <taxon>Entomoneis</taxon>
    </lineage>
</organism>